<evidence type="ECO:0000256" key="13">
    <source>
        <dbReference type="PROSITE-ProRule" id="PRU01091"/>
    </source>
</evidence>
<dbReference type="GO" id="GO:0006355">
    <property type="term" value="P:regulation of DNA-templated transcription"/>
    <property type="evidence" value="ECO:0007669"/>
    <property type="project" value="InterPro"/>
</dbReference>
<feature type="domain" description="OmpR/PhoB-type" evidence="16">
    <location>
        <begin position="177"/>
        <end position="274"/>
    </location>
</feature>
<protein>
    <recommendedName>
        <fullName evidence="11">Heme response regulator HssR</fullName>
    </recommendedName>
</protein>
<evidence type="ECO:0000313" key="18">
    <source>
        <dbReference type="Proteomes" id="UP000198571"/>
    </source>
</evidence>
<evidence type="ECO:0000259" key="16">
    <source>
        <dbReference type="PROSITE" id="PS51755"/>
    </source>
</evidence>
<dbReference type="InterPro" id="IPR001789">
    <property type="entry name" value="Sig_transdc_resp-reg_receiver"/>
</dbReference>
<dbReference type="InterPro" id="IPR036388">
    <property type="entry name" value="WH-like_DNA-bd_sf"/>
</dbReference>
<evidence type="ECO:0000256" key="14">
    <source>
        <dbReference type="SAM" id="MobiDB-lite"/>
    </source>
</evidence>
<evidence type="ECO:0000256" key="3">
    <source>
        <dbReference type="ARBA" id="ARBA00022553"/>
    </source>
</evidence>
<dbReference type="FunFam" id="1.10.10.10:FF:000018">
    <property type="entry name" value="DNA-binding response regulator ResD"/>
    <property type="match status" value="1"/>
</dbReference>
<dbReference type="Gene3D" id="6.10.250.690">
    <property type="match status" value="1"/>
</dbReference>
<reference evidence="18" key="1">
    <citation type="submission" date="2016-10" db="EMBL/GenBank/DDBJ databases">
        <authorList>
            <person name="Varghese N."/>
            <person name="Submissions S."/>
        </authorList>
    </citation>
    <scope>NUCLEOTIDE SEQUENCE [LARGE SCALE GENOMIC DNA]</scope>
    <source>
        <strain evidence="18">S9</strain>
    </source>
</reference>
<dbReference type="Gene3D" id="3.40.50.2300">
    <property type="match status" value="1"/>
</dbReference>
<evidence type="ECO:0000256" key="11">
    <source>
        <dbReference type="ARBA" id="ARBA00039976"/>
    </source>
</evidence>
<dbReference type="CDD" id="cd17574">
    <property type="entry name" value="REC_OmpR"/>
    <property type="match status" value="1"/>
</dbReference>
<evidence type="ECO:0000256" key="9">
    <source>
        <dbReference type="ARBA" id="ARBA00023163"/>
    </source>
</evidence>
<gene>
    <name evidence="17" type="ORF">SAMN05518684_102106</name>
</gene>
<dbReference type="InterPro" id="IPR011006">
    <property type="entry name" value="CheY-like_superfamily"/>
</dbReference>
<dbReference type="FunFam" id="3.40.50.2300:FF:000001">
    <property type="entry name" value="DNA-binding response regulator PhoB"/>
    <property type="match status" value="1"/>
</dbReference>
<sequence>MYQEEIASKQAHKAAEKEETSVGATEVAPTDVSGRKPADPPHKRDNRKAGDVIMTTILVADDDPHIRKLMRLYLENSQFNVIEAEDGQEALDLVSAEKIDLAIIDVMMPHLDGIELTEDIRSFLNIPILMVTAKGESQDKVKGFNAGTDDYLVKPFDPVELNLRVKALLKRYNINLENLVKIGDVSIDVERLTVASAQETVQLKRKECELLFTLAGSPGKIFTRAQLIEKIWGYDYEGDERTVDVHIKRLREQMTPFPDLTITTVRGLGYRLEEN</sequence>
<feature type="modified residue" description="4-aspartylphosphate" evidence="12">
    <location>
        <position position="105"/>
    </location>
</feature>
<dbReference type="PANTHER" id="PTHR48111">
    <property type="entry name" value="REGULATOR OF RPOS"/>
    <property type="match status" value="1"/>
</dbReference>
<feature type="DNA-binding region" description="OmpR/PhoB-type" evidence="13">
    <location>
        <begin position="177"/>
        <end position="274"/>
    </location>
</feature>
<feature type="domain" description="Response regulatory" evidence="15">
    <location>
        <begin position="56"/>
        <end position="169"/>
    </location>
</feature>
<accession>A0A1H9QA01</accession>
<organism evidence="17 18">
    <name type="scientific">Salipaludibacillus aurantiacus</name>
    <dbReference type="NCBI Taxonomy" id="1601833"/>
    <lineage>
        <taxon>Bacteria</taxon>
        <taxon>Bacillati</taxon>
        <taxon>Bacillota</taxon>
        <taxon>Bacilli</taxon>
        <taxon>Bacillales</taxon>
        <taxon>Bacillaceae</taxon>
    </lineage>
</organism>
<evidence type="ECO:0000256" key="4">
    <source>
        <dbReference type="ARBA" id="ARBA00023012"/>
    </source>
</evidence>
<evidence type="ECO:0000313" key="17">
    <source>
        <dbReference type="EMBL" id="SER57274.1"/>
    </source>
</evidence>
<dbReference type="PROSITE" id="PS50110">
    <property type="entry name" value="RESPONSE_REGULATORY"/>
    <property type="match status" value="1"/>
</dbReference>
<keyword evidence="18" id="KW-1185">Reference proteome</keyword>
<dbReference type="GO" id="GO:0005829">
    <property type="term" value="C:cytosol"/>
    <property type="evidence" value="ECO:0007669"/>
    <property type="project" value="TreeGrafter"/>
</dbReference>
<keyword evidence="8" id="KW-0010">Activator</keyword>
<dbReference type="PANTHER" id="PTHR48111:SF49">
    <property type="entry name" value="HEME RESPONSE REGULATOR HSSR"/>
    <property type="match status" value="1"/>
</dbReference>
<dbReference type="SUPFAM" id="SSF52172">
    <property type="entry name" value="CheY-like"/>
    <property type="match status" value="1"/>
</dbReference>
<dbReference type="AlphaFoldDB" id="A0A1H9QA01"/>
<keyword evidence="5" id="KW-0805">Transcription regulation</keyword>
<dbReference type="SMART" id="SM00862">
    <property type="entry name" value="Trans_reg_C"/>
    <property type="match status" value="1"/>
</dbReference>
<dbReference type="InterPro" id="IPR001867">
    <property type="entry name" value="OmpR/PhoB-type_DNA-bd"/>
</dbReference>
<keyword evidence="3 12" id="KW-0597">Phosphoprotein</keyword>
<evidence type="ECO:0000256" key="7">
    <source>
        <dbReference type="ARBA" id="ARBA00023125"/>
    </source>
</evidence>
<keyword evidence="4" id="KW-0902">Two-component regulatory system</keyword>
<evidence type="ECO:0000256" key="5">
    <source>
        <dbReference type="ARBA" id="ARBA00023015"/>
    </source>
</evidence>
<dbReference type="CDD" id="cd00383">
    <property type="entry name" value="trans_reg_C"/>
    <property type="match status" value="1"/>
</dbReference>
<evidence type="ECO:0000259" key="15">
    <source>
        <dbReference type="PROSITE" id="PS50110"/>
    </source>
</evidence>
<dbReference type="PROSITE" id="PS51755">
    <property type="entry name" value="OMPR_PHOB"/>
    <property type="match status" value="1"/>
</dbReference>
<dbReference type="SUPFAM" id="SSF46894">
    <property type="entry name" value="C-terminal effector domain of the bipartite response regulators"/>
    <property type="match status" value="1"/>
</dbReference>
<evidence type="ECO:0000256" key="6">
    <source>
        <dbReference type="ARBA" id="ARBA00023026"/>
    </source>
</evidence>
<dbReference type="Gene3D" id="1.10.10.10">
    <property type="entry name" value="Winged helix-like DNA-binding domain superfamily/Winged helix DNA-binding domain"/>
    <property type="match status" value="1"/>
</dbReference>
<dbReference type="GO" id="GO:0032993">
    <property type="term" value="C:protein-DNA complex"/>
    <property type="evidence" value="ECO:0007669"/>
    <property type="project" value="TreeGrafter"/>
</dbReference>
<dbReference type="GO" id="GO:0000976">
    <property type="term" value="F:transcription cis-regulatory region binding"/>
    <property type="evidence" value="ECO:0007669"/>
    <property type="project" value="TreeGrafter"/>
</dbReference>
<comment type="function">
    <text evidence="10">Member of the two-component regulatory system HssS/HssR involved in intracellular heme homeostasis and tempering of staphylococcal virulence. Phosphorylated HssR binds to a direct repeat sequence within hrtAB promoter and activates the expression of hrtAB, an efflux pump, in response to extracellular heme, hemin, hemoglobin or blood.</text>
</comment>
<dbReference type="Pfam" id="PF00072">
    <property type="entry name" value="Response_reg"/>
    <property type="match status" value="1"/>
</dbReference>
<evidence type="ECO:0000256" key="2">
    <source>
        <dbReference type="ARBA" id="ARBA00022490"/>
    </source>
</evidence>
<proteinExistence type="predicted"/>
<keyword evidence="2" id="KW-0963">Cytoplasm</keyword>
<name>A0A1H9QA01_9BACI</name>
<dbReference type="InterPro" id="IPR016032">
    <property type="entry name" value="Sig_transdc_resp-reg_C-effctor"/>
</dbReference>
<feature type="compositionally biased region" description="Basic and acidic residues" evidence="14">
    <location>
        <begin position="33"/>
        <end position="47"/>
    </location>
</feature>
<dbReference type="Pfam" id="PF00486">
    <property type="entry name" value="Trans_reg_C"/>
    <property type="match status" value="1"/>
</dbReference>
<keyword evidence="9" id="KW-0804">Transcription</keyword>
<feature type="region of interest" description="Disordered" evidence="14">
    <location>
        <begin position="1"/>
        <end position="47"/>
    </location>
</feature>
<evidence type="ECO:0000256" key="1">
    <source>
        <dbReference type="ARBA" id="ARBA00004496"/>
    </source>
</evidence>
<dbReference type="GO" id="GO:0000156">
    <property type="term" value="F:phosphorelay response regulator activity"/>
    <property type="evidence" value="ECO:0007669"/>
    <property type="project" value="TreeGrafter"/>
</dbReference>
<keyword evidence="7 13" id="KW-0238">DNA-binding</keyword>
<evidence type="ECO:0000256" key="8">
    <source>
        <dbReference type="ARBA" id="ARBA00023159"/>
    </source>
</evidence>
<dbReference type="EMBL" id="FOGT01000002">
    <property type="protein sequence ID" value="SER57274.1"/>
    <property type="molecule type" value="Genomic_DNA"/>
</dbReference>
<evidence type="ECO:0000256" key="12">
    <source>
        <dbReference type="PROSITE-ProRule" id="PRU00169"/>
    </source>
</evidence>
<comment type="subcellular location">
    <subcellularLocation>
        <location evidence="1">Cytoplasm</location>
    </subcellularLocation>
</comment>
<dbReference type="STRING" id="1601833.SAMN05518684_102106"/>
<dbReference type="Proteomes" id="UP000198571">
    <property type="component" value="Unassembled WGS sequence"/>
</dbReference>
<dbReference type="InterPro" id="IPR039420">
    <property type="entry name" value="WalR-like"/>
</dbReference>
<keyword evidence="6" id="KW-0843">Virulence</keyword>
<evidence type="ECO:0000256" key="10">
    <source>
        <dbReference type="ARBA" id="ARBA00037471"/>
    </source>
</evidence>
<dbReference type="SMART" id="SM00448">
    <property type="entry name" value="REC"/>
    <property type="match status" value="1"/>
</dbReference>